<feature type="compositionally biased region" description="Polar residues" evidence="1">
    <location>
        <begin position="1"/>
        <end position="11"/>
    </location>
</feature>
<dbReference type="InterPro" id="IPR036305">
    <property type="entry name" value="RGS_sf"/>
</dbReference>
<dbReference type="AlphaFoldDB" id="A0A0J0XPR9"/>
<evidence type="ECO:0000256" key="1">
    <source>
        <dbReference type="SAM" id="MobiDB-lite"/>
    </source>
</evidence>
<dbReference type="PANTHER" id="PTHR13155">
    <property type="entry name" value="A-KINASE ANCHOR PROTEINS"/>
    <property type="match status" value="1"/>
</dbReference>
<feature type="region of interest" description="Disordered" evidence="1">
    <location>
        <begin position="146"/>
        <end position="193"/>
    </location>
</feature>
<feature type="compositionally biased region" description="Basic and acidic residues" evidence="1">
    <location>
        <begin position="163"/>
        <end position="173"/>
    </location>
</feature>
<evidence type="ECO:0000313" key="5">
    <source>
        <dbReference type="Proteomes" id="UP000053611"/>
    </source>
</evidence>
<dbReference type="SMART" id="SM00315">
    <property type="entry name" value="RGS"/>
    <property type="match status" value="1"/>
</dbReference>
<feature type="transmembrane region" description="Helical" evidence="2">
    <location>
        <begin position="344"/>
        <end position="364"/>
    </location>
</feature>
<dbReference type="OrthoDB" id="5584247at2759"/>
<reference evidence="4 5" key="1">
    <citation type="submission" date="2015-03" db="EMBL/GenBank/DDBJ databases">
        <title>Genomics and transcriptomics of the oil-accumulating basidiomycete yeast T. oleaginosus allow insights into substrate utilization and the diverse evolutionary trajectories of mating systems in fungi.</title>
        <authorList>
            <consortium name="DOE Joint Genome Institute"/>
            <person name="Kourist R."/>
            <person name="Kracht O."/>
            <person name="Bracharz F."/>
            <person name="Lipzen A."/>
            <person name="Nolan M."/>
            <person name="Ohm R."/>
            <person name="Grigoriev I."/>
            <person name="Sun S."/>
            <person name="Heitman J."/>
            <person name="Bruck T."/>
            <person name="Nowrousian M."/>
        </authorList>
    </citation>
    <scope>NUCLEOTIDE SEQUENCE [LARGE SCALE GENOMIC DNA]</scope>
    <source>
        <strain evidence="4 5">IBC0246</strain>
    </source>
</reference>
<dbReference type="PANTHER" id="PTHR13155:SF1">
    <property type="entry name" value="A-KINASE ANCHOR PROTEIN 10, MITOCHONDRIAL"/>
    <property type="match status" value="1"/>
</dbReference>
<dbReference type="STRING" id="879819.A0A0J0XPR9"/>
<keyword evidence="2" id="KW-0472">Membrane</keyword>
<name>A0A0J0XPR9_9TREE</name>
<sequence>MASSHPETMQYHNEKAAAPVGVEYDQSSPPMPQPSGTSKNKRASRYLNLKRLPTLQEVLDRRTRAPLDLFCFYIFLQRESSEDALDFWLDVQQHENLCKAYFKDLKRSGKSVEDDWPEFAAYVRENGSYMAPLLELNTRDNWPAARRSSELQRSSYTGVGTSKDAEQGFDAHRQSTPSLRGTGRGGPGSIHSTRSAIENVRGSIRDWGKGRQNQRAPTIISRDRAIEKNALSESAERIYLRYLLPGAEHEIYLPPALRLTNVPVSTDGKISPLIPDLFHAQKIYIFRALEQDAFPRFLRAKAFGNLTPTSAMLRFIAGLVILWGAFTLSFTFVFLDWSPKARRLFIIIPYFFAFNLLVAAYYSLSPLLAIFAQSETTPFRFITVGEGYVRKLLLLRGLWIEALAILLTAIFTIIFALVPGHRL</sequence>
<keyword evidence="5" id="KW-1185">Reference proteome</keyword>
<organism evidence="4 5">
    <name type="scientific">Cutaneotrichosporon oleaginosum</name>
    <dbReference type="NCBI Taxonomy" id="879819"/>
    <lineage>
        <taxon>Eukaryota</taxon>
        <taxon>Fungi</taxon>
        <taxon>Dikarya</taxon>
        <taxon>Basidiomycota</taxon>
        <taxon>Agaricomycotina</taxon>
        <taxon>Tremellomycetes</taxon>
        <taxon>Trichosporonales</taxon>
        <taxon>Trichosporonaceae</taxon>
        <taxon>Cutaneotrichosporon</taxon>
    </lineage>
</organism>
<protein>
    <submittedName>
        <fullName evidence="4">Regulator of G protein signaling superfamily</fullName>
    </submittedName>
</protein>
<gene>
    <name evidence="4" type="ORF">CC85DRAFT_284825</name>
</gene>
<dbReference type="InterPro" id="IPR016137">
    <property type="entry name" value="RGS"/>
</dbReference>
<feature type="region of interest" description="Disordered" evidence="1">
    <location>
        <begin position="1"/>
        <end position="43"/>
    </location>
</feature>
<evidence type="ECO:0000313" key="4">
    <source>
        <dbReference type="EMBL" id="KLT43067.1"/>
    </source>
</evidence>
<evidence type="ECO:0000256" key="2">
    <source>
        <dbReference type="SAM" id="Phobius"/>
    </source>
</evidence>
<feature type="transmembrane region" description="Helical" evidence="2">
    <location>
        <begin position="398"/>
        <end position="418"/>
    </location>
</feature>
<dbReference type="GO" id="GO:0005886">
    <property type="term" value="C:plasma membrane"/>
    <property type="evidence" value="ECO:0007669"/>
    <property type="project" value="TreeGrafter"/>
</dbReference>
<keyword evidence="2" id="KW-1133">Transmembrane helix</keyword>
<dbReference type="RefSeq" id="XP_018279558.1">
    <property type="nucleotide sequence ID" value="XM_018422890.1"/>
</dbReference>
<dbReference type="EMBL" id="KQ087198">
    <property type="protein sequence ID" value="KLT43067.1"/>
    <property type="molecule type" value="Genomic_DNA"/>
</dbReference>
<feature type="domain" description="RGS" evidence="3">
    <location>
        <begin position="58"/>
        <end position="307"/>
    </location>
</feature>
<feature type="transmembrane region" description="Helical" evidence="2">
    <location>
        <begin position="315"/>
        <end position="337"/>
    </location>
</feature>
<dbReference type="InterPro" id="IPR052246">
    <property type="entry name" value="Cell_Polariz_PKAAnc"/>
</dbReference>
<dbReference type="Pfam" id="PF00615">
    <property type="entry name" value="RGS"/>
    <property type="match status" value="1"/>
</dbReference>
<proteinExistence type="predicted"/>
<dbReference type="GeneID" id="28983493"/>
<dbReference type="InterPro" id="IPR044926">
    <property type="entry name" value="RGS_subdomain_2"/>
</dbReference>
<evidence type="ECO:0000259" key="3">
    <source>
        <dbReference type="PROSITE" id="PS50132"/>
    </source>
</evidence>
<accession>A0A0J0XPR9</accession>
<dbReference type="GO" id="GO:0008104">
    <property type="term" value="P:intracellular protein localization"/>
    <property type="evidence" value="ECO:0007669"/>
    <property type="project" value="TreeGrafter"/>
</dbReference>
<dbReference type="Gene3D" id="1.10.167.10">
    <property type="entry name" value="Regulator of G-protein Signalling 4, domain 2"/>
    <property type="match status" value="1"/>
</dbReference>
<dbReference type="Proteomes" id="UP000053611">
    <property type="component" value="Unassembled WGS sequence"/>
</dbReference>
<dbReference type="SUPFAM" id="SSF48097">
    <property type="entry name" value="Regulator of G-protein signaling, RGS"/>
    <property type="match status" value="1"/>
</dbReference>
<feature type="compositionally biased region" description="Polar residues" evidence="1">
    <location>
        <begin position="151"/>
        <end position="160"/>
    </location>
</feature>
<keyword evidence="2" id="KW-0812">Transmembrane</keyword>
<dbReference type="PROSITE" id="PS50132">
    <property type="entry name" value="RGS"/>
    <property type="match status" value="1"/>
</dbReference>